<keyword evidence="2" id="KW-0067">ATP-binding</keyword>
<dbReference type="eggNOG" id="COG3886">
    <property type="taxonomic scope" value="Bacteria"/>
</dbReference>
<protein>
    <submittedName>
        <fullName evidence="2">Helicase</fullName>
    </submittedName>
</protein>
<dbReference type="InterPro" id="IPR025202">
    <property type="entry name" value="PLD-like_dom"/>
</dbReference>
<evidence type="ECO:0000313" key="3">
    <source>
        <dbReference type="Proteomes" id="UP000027601"/>
    </source>
</evidence>
<dbReference type="STRING" id="1121097.GCA_000428125_00731"/>
<dbReference type="Gene3D" id="3.30.870.10">
    <property type="entry name" value="Endonuclease Chain A"/>
    <property type="match status" value="1"/>
</dbReference>
<sequence length="300" mass="34059">MLKKGIYEHIINEETERNIQKTEQQDMVCVRKNIDTAESPQMLANYLAQIIREKLEDTDSQQERINLVNNILQEAGLVKDMQIVEPSHLLAEVMSKQQNVLQTESHTETVRPLSGFRVSNLFVGGNSPISLGEEMRREIASANQICLIVSFLKVSGVRILLDDLRKFSQKEGSRLRIITTTYCGATQAKAIEQLAALPNTEIRISYNTDIERLHAKSYIFVRNSGMHTAYIGSSNLSKSAQTEGLEWNMRVTSVENPHIIKTALDTFEMYWNSPNFEDFSIGGIEKLNKEQTHSCNYTKS</sequence>
<dbReference type="Pfam" id="PF13091">
    <property type="entry name" value="PLDc_2"/>
    <property type="match status" value="1"/>
</dbReference>
<name>A0A069D0F7_9BACE</name>
<keyword evidence="3" id="KW-1185">Reference proteome</keyword>
<keyword evidence="2" id="KW-0378">Hydrolase</keyword>
<gene>
    <name evidence="2" type="ORF">JCM15093_1536</name>
</gene>
<evidence type="ECO:0000313" key="2">
    <source>
        <dbReference type="EMBL" id="GAK36378.1"/>
    </source>
</evidence>
<dbReference type="CDD" id="cd09203">
    <property type="entry name" value="PLDc_N_DEXD_b1"/>
    <property type="match status" value="1"/>
</dbReference>
<feature type="domain" description="Phospholipase D-like" evidence="1">
    <location>
        <begin position="136"/>
        <end position="271"/>
    </location>
</feature>
<keyword evidence="2" id="KW-0347">Helicase</keyword>
<proteinExistence type="predicted"/>
<dbReference type="GO" id="GO:0004386">
    <property type="term" value="F:helicase activity"/>
    <property type="evidence" value="ECO:0007669"/>
    <property type="project" value="UniProtKB-KW"/>
</dbReference>
<dbReference type="Proteomes" id="UP000027601">
    <property type="component" value="Unassembled WGS sequence"/>
</dbReference>
<dbReference type="AlphaFoldDB" id="A0A069D0F7"/>
<accession>A0A069D0F7</accession>
<reference evidence="2 3" key="1">
    <citation type="journal article" date="2015" name="Microbes Environ.">
        <title>Distribution and evolution of nitrogen fixation genes in the phylum bacteroidetes.</title>
        <authorList>
            <person name="Inoue J."/>
            <person name="Oshima K."/>
            <person name="Suda W."/>
            <person name="Sakamoto M."/>
            <person name="Iino T."/>
            <person name="Noda S."/>
            <person name="Hongoh Y."/>
            <person name="Hattori M."/>
            <person name="Ohkuma M."/>
        </authorList>
    </citation>
    <scope>NUCLEOTIDE SEQUENCE [LARGE SCALE GENOMIC DNA]</scope>
    <source>
        <strain evidence="2 3">JCM 15093</strain>
    </source>
</reference>
<keyword evidence="2" id="KW-0547">Nucleotide-binding</keyword>
<dbReference type="EMBL" id="BAJS01000006">
    <property type="protein sequence ID" value="GAK36378.1"/>
    <property type="molecule type" value="Genomic_DNA"/>
</dbReference>
<organism evidence="2 3">
    <name type="scientific">Bacteroides graminisolvens DSM 19988 = JCM 15093</name>
    <dbReference type="NCBI Taxonomy" id="1121097"/>
    <lineage>
        <taxon>Bacteria</taxon>
        <taxon>Pseudomonadati</taxon>
        <taxon>Bacteroidota</taxon>
        <taxon>Bacteroidia</taxon>
        <taxon>Bacteroidales</taxon>
        <taxon>Bacteroidaceae</taxon>
        <taxon>Bacteroides</taxon>
    </lineage>
</organism>
<dbReference type="SUPFAM" id="SSF56024">
    <property type="entry name" value="Phospholipase D/nuclease"/>
    <property type="match status" value="1"/>
</dbReference>
<evidence type="ECO:0000259" key="1">
    <source>
        <dbReference type="Pfam" id="PF13091"/>
    </source>
</evidence>
<comment type="caution">
    <text evidence="2">The sequence shown here is derived from an EMBL/GenBank/DDBJ whole genome shotgun (WGS) entry which is preliminary data.</text>
</comment>
<dbReference type="OrthoDB" id="9759819at2"/>